<name>A0A9Q0MYU9_9DIPT</name>
<accession>A0A9Q0MYU9</accession>
<sequence>MIFFERNLNSKIMPRIRQKALRVTPERALGKCGTDKPFDNACDVNKRILVHAHHHEITNNKKNRGEGILLKSDVAEKN</sequence>
<dbReference type="EMBL" id="WJQU01000003">
    <property type="protein sequence ID" value="KAJ6640373.1"/>
    <property type="molecule type" value="Genomic_DNA"/>
</dbReference>
<organism evidence="1 2">
    <name type="scientific">Pseudolycoriella hygida</name>
    <dbReference type="NCBI Taxonomy" id="35572"/>
    <lineage>
        <taxon>Eukaryota</taxon>
        <taxon>Metazoa</taxon>
        <taxon>Ecdysozoa</taxon>
        <taxon>Arthropoda</taxon>
        <taxon>Hexapoda</taxon>
        <taxon>Insecta</taxon>
        <taxon>Pterygota</taxon>
        <taxon>Neoptera</taxon>
        <taxon>Endopterygota</taxon>
        <taxon>Diptera</taxon>
        <taxon>Nematocera</taxon>
        <taxon>Sciaroidea</taxon>
        <taxon>Sciaridae</taxon>
        <taxon>Pseudolycoriella</taxon>
    </lineage>
</organism>
<evidence type="ECO:0000313" key="2">
    <source>
        <dbReference type="Proteomes" id="UP001151699"/>
    </source>
</evidence>
<protein>
    <submittedName>
        <fullName evidence="1">Uncharacterized protein</fullName>
    </submittedName>
</protein>
<dbReference type="AlphaFoldDB" id="A0A9Q0MYU9"/>
<evidence type="ECO:0000313" key="1">
    <source>
        <dbReference type="EMBL" id="KAJ6640373.1"/>
    </source>
</evidence>
<proteinExistence type="predicted"/>
<dbReference type="Proteomes" id="UP001151699">
    <property type="component" value="Chromosome X"/>
</dbReference>
<gene>
    <name evidence="1" type="ORF">Bhyg_13123</name>
</gene>
<reference evidence="1" key="1">
    <citation type="submission" date="2022-07" db="EMBL/GenBank/DDBJ databases">
        <authorList>
            <person name="Trinca V."/>
            <person name="Uliana J.V.C."/>
            <person name="Torres T.T."/>
            <person name="Ward R.J."/>
            <person name="Monesi N."/>
        </authorList>
    </citation>
    <scope>NUCLEOTIDE SEQUENCE</scope>
    <source>
        <strain evidence="1">HSMRA1968</strain>
        <tissue evidence="1">Whole embryos</tissue>
    </source>
</reference>
<comment type="caution">
    <text evidence="1">The sequence shown here is derived from an EMBL/GenBank/DDBJ whole genome shotgun (WGS) entry which is preliminary data.</text>
</comment>
<keyword evidence="2" id="KW-1185">Reference proteome</keyword>